<dbReference type="Gene3D" id="3.40.50.360">
    <property type="match status" value="1"/>
</dbReference>
<feature type="domain" description="NADPH-dependent FMN reductase-like" evidence="1">
    <location>
        <begin position="4"/>
        <end position="157"/>
    </location>
</feature>
<dbReference type="Pfam" id="PF03358">
    <property type="entry name" value="FMN_red"/>
    <property type="match status" value="1"/>
</dbReference>
<gene>
    <name evidence="2" type="ORF">C7I85_07695</name>
</gene>
<name>A0A2P7SIT3_9HYPH</name>
<dbReference type="RefSeq" id="WP_106723373.1">
    <property type="nucleotide sequence ID" value="NZ_PXYL01000003.1"/>
</dbReference>
<accession>A0A2P7SIT3</accession>
<dbReference type="OrthoDB" id="9812295at2"/>
<dbReference type="SUPFAM" id="SSF52218">
    <property type="entry name" value="Flavoproteins"/>
    <property type="match status" value="1"/>
</dbReference>
<dbReference type="PANTHER" id="PTHR30543:SF21">
    <property type="entry name" value="NAD(P)H-DEPENDENT FMN REDUCTASE LOT6"/>
    <property type="match status" value="1"/>
</dbReference>
<dbReference type="AlphaFoldDB" id="A0A2P7SIT3"/>
<dbReference type="GO" id="GO:0010181">
    <property type="term" value="F:FMN binding"/>
    <property type="evidence" value="ECO:0007669"/>
    <property type="project" value="TreeGrafter"/>
</dbReference>
<dbReference type="EMBL" id="PXYL01000003">
    <property type="protein sequence ID" value="PSJ62412.1"/>
    <property type="molecule type" value="Genomic_DNA"/>
</dbReference>
<evidence type="ECO:0000259" key="1">
    <source>
        <dbReference type="Pfam" id="PF03358"/>
    </source>
</evidence>
<evidence type="ECO:0000313" key="3">
    <source>
        <dbReference type="Proteomes" id="UP000240653"/>
    </source>
</evidence>
<dbReference type="PANTHER" id="PTHR30543">
    <property type="entry name" value="CHROMATE REDUCTASE"/>
    <property type="match status" value="1"/>
</dbReference>
<dbReference type="InterPro" id="IPR029039">
    <property type="entry name" value="Flavoprotein-like_sf"/>
</dbReference>
<dbReference type="GO" id="GO:0016491">
    <property type="term" value="F:oxidoreductase activity"/>
    <property type="evidence" value="ECO:0007669"/>
    <property type="project" value="InterPro"/>
</dbReference>
<dbReference type="Proteomes" id="UP000240653">
    <property type="component" value="Unassembled WGS sequence"/>
</dbReference>
<dbReference type="InterPro" id="IPR050712">
    <property type="entry name" value="NAD(P)H-dep_reductase"/>
</dbReference>
<dbReference type="GO" id="GO:0005829">
    <property type="term" value="C:cytosol"/>
    <property type="evidence" value="ECO:0007669"/>
    <property type="project" value="TreeGrafter"/>
</dbReference>
<organism evidence="2 3">
    <name type="scientific">Pseudaminobacter soli</name>
    <name type="common">ex Li et al. 2025</name>
    <dbReference type="NCBI Taxonomy" id="1295366"/>
    <lineage>
        <taxon>Bacteria</taxon>
        <taxon>Pseudomonadati</taxon>
        <taxon>Pseudomonadota</taxon>
        <taxon>Alphaproteobacteria</taxon>
        <taxon>Hyphomicrobiales</taxon>
        <taxon>Phyllobacteriaceae</taxon>
        <taxon>Pseudaminobacter</taxon>
    </lineage>
</organism>
<evidence type="ECO:0000313" key="2">
    <source>
        <dbReference type="EMBL" id="PSJ62412.1"/>
    </source>
</evidence>
<proteinExistence type="predicted"/>
<sequence>MTVRILVFAGSIRTGAYSVQTADAAQRELALQGAEVTRISLGDYPLPIMDQDLEKEKGIPENVFKLGHQIAAHDGFLIASPEYNSSIPPLLKNAIDWVSRIHKEGGKPFHPYAGKVAALCSSSDGNFGGARGLYHLRSVLMNCQVEIITPQCSVAHASEAFDENGQFKDEQLRKRMELVAGTLIERARMLSTRVEI</sequence>
<comment type="caution">
    <text evidence="2">The sequence shown here is derived from an EMBL/GenBank/DDBJ whole genome shotgun (WGS) entry which is preliminary data.</text>
</comment>
<keyword evidence="3" id="KW-1185">Reference proteome</keyword>
<reference evidence="2 3" key="1">
    <citation type="submission" date="2018-03" db="EMBL/GenBank/DDBJ databases">
        <title>The draft genome of Mesorhizobium soli JCM 19897.</title>
        <authorList>
            <person name="Li L."/>
            <person name="Liu L."/>
            <person name="Liang L."/>
            <person name="Wang T."/>
            <person name="Zhang X."/>
        </authorList>
    </citation>
    <scope>NUCLEOTIDE SEQUENCE [LARGE SCALE GENOMIC DNA]</scope>
    <source>
        <strain evidence="2 3">JCM 19897</strain>
    </source>
</reference>
<dbReference type="InterPro" id="IPR005025">
    <property type="entry name" value="FMN_Rdtase-like_dom"/>
</dbReference>
<protein>
    <submittedName>
        <fullName evidence="2">FMN reductase</fullName>
    </submittedName>
</protein>